<keyword evidence="4 7" id="KW-0812">Transmembrane</keyword>
<comment type="caution">
    <text evidence="8">The sequence shown here is derived from an EMBL/GenBank/DDBJ whole genome shotgun (WGS) entry which is preliminary data.</text>
</comment>
<gene>
    <name evidence="8" type="ORF">ML536_05130</name>
</gene>
<sequence length="159" mass="17719">MTEIFIGLLLAIIWMAISGSFTLPNLVMGMAVGFIAMLLLRDRIGGQRLSRRLMRILALALLFICELFVSAYKVAVLVLTPNIRAHLKPGFIAYPLTAKSDREITLLANLITLTPGTLSVDVSEDRKTLYIHALEVEDRDALVRSIATGFERQVMEVFK</sequence>
<dbReference type="GO" id="GO:0008324">
    <property type="term" value="F:monoatomic cation transmembrane transporter activity"/>
    <property type="evidence" value="ECO:0007669"/>
    <property type="project" value="InterPro"/>
</dbReference>
<dbReference type="PANTHER" id="PTHR34584:SF1">
    <property type="entry name" value="NA(+)_H(+) ANTIPORTER SUBUNIT E1"/>
    <property type="match status" value="1"/>
</dbReference>
<evidence type="ECO:0000256" key="7">
    <source>
        <dbReference type="SAM" id="Phobius"/>
    </source>
</evidence>
<accession>A0AA41QLV1</accession>
<keyword evidence="9" id="KW-1185">Reference proteome</keyword>
<evidence type="ECO:0000313" key="8">
    <source>
        <dbReference type="EMBL" id="MCI0126204.1"/>
    </source>
</evidence>
<dbReference type="InterPro" id="IPR002758">
    <property type="entry name" value="Cation_antiport_E"/>
</dbReference>
<comment type="subcellular location">
    <subcellularLocation>
        <location evidence="1">Cell membrane</location>
        <topology evidence="1">Multi-pass membrane protein</topology>
    </subcellularLocation>
</comment>
<keyword evidence="5 7" id="KW-1133">Transmembrane helix</keyword>
<evidence type="ECO:0000256" key="3">
    <source>
        <dbReference type="ARBA" id="ARBA00022475"/>
    </source>
</evidence>
<keyword evidence="3" id="KW-1003">Cell membrane</keyword>
<feature type="transmembrane region" description="Helical" evidence="7">
    <location>
        <begin position="12"/>
        <end position="40"/>
    </location>
</feature>
<evidence type="ECO:0000256" key="4">
    <source>
        <dbReference type="ARBA" id="ARBA00022692"/>
    </source>
</evidence>
<evidence type="ECO:0000256" key="1">
    <source>
        <dbReference type="ARBA" id="ARBA00004651"/>
    </source>
</evidence>
<reference evidence="8" key="1">
    <citation type="submission" date="2022-03" db="EMBL/GenBank/DDBJ databases">
        <title>The complete genome sequence of a Methyloterrigena soli.</title>
        <authorList>
            <person name="Zi Z."/>
        </authorList>
    </citation>
    <scope>NUCLEOTIDE SEQUENCE</scope>
    <source>
        <strain evidence="8">M48</strain>
    </source>
</reference>
<protein>
    <submittedName>
        <fullName evidence="8">Na+/H+ antiporter subunit E</fullName>
    </submittedName>
</protein>
<comment type="similarity">
    <text evidence="2">Belongs to the CPA3 antiporters (TC 2.A.63) subunit E family.</text>
</comment>
<evidence type="ECO:0000256" key="6">
    <source>
        <dbReference type="ARBA" id="ARBA00023136"/>
    </source>
</evidence>
<evidence type="ECO:0000313" key="9">
    <source>
        <dbReference type="Proteomes" id="UP001156140"/>
    </source>
</evidence>
<dbReference type="Pfam" id="PF01899">
    <property type="entry name" value="MNHE"/>
    <property type="match status" value="1"/>
</dbReference>
<organism evidence="8 9">
    <name type="scientific">Paradevosia shaoguanensis</name>
    <dbReference type="NCBI Taxonomy" id="1335043"/>
    <lineage>
        <taxon>Bacteria</taxon>
        <taxon>Pseudomonadati</taxon>
        <taxon>Pseudomonadota</taxon>
        <taxon>Alphaproteobacteria</taxon>
        <taxon>Hyphomicrobiales</taxon>
        <taxon>Devosiaceae</taxon>
        <taxon>Paradevosia</taxon>
    </lineage>
</organism>
<dbReference type="RefSeq" id="WP_035032848.1">
    <property type="nucleotide sequence ID" value="NZ_CP068983.1"/>
</dbReference>
<dbReference type="AlphaFoldDB" id="A0AA41QLV1"/>
<proteinExistence type="inferred from homology"/>
<feature type="transmembrane region" description="Helical" evidence="7">
    <location>
        <begin position="52"/>
        <end position="72"/>
    </location>
</feature>
<evidence type="ECO:0000256" key="5">
    <source>
        <dbReference type="ARBA" id="ARBA00022989"/>
    </source>
</evidence>
<name>A0AA41QLV1_9HYPH</name>
<dbReference type="PIRSF" id="PIRSF019239">
    <property type="entry name" value="MrpE"/>
    <property type="match status" value="1"/>
</dbReference>
<dbReference type="NCBIfam" id="NF006519">
    <property type="entry name" value="PRK08965.1-3"/>
    <property type="match status" value="1"/>
</dbReference>
<dbReference type="EMBL" id="JALAZD010000001">
    <property type="protein sequence ID" value="MCI0126204.1"/>
    <property type="molecule type" value="Genomic_DNA"/>
</dbReference>
<dbReference type="Proteomes" id="UP001156140">
    <property type="component" value="Unassembled WGS sequence"/>
</dbReference>
<evidence type="ECO:0000256" key="2">
    <source>
        <dbReference type="ARBA" id="ARBA00006228"/>
    </source>
</evidence>
<dbReference type="PANTHER" id="PTHR34584">
    <property type="entry name" value="NA(+)/H(+) ANTIPORTER SUBUNIT E1"/>
    <property type="match status" value="1"/>
</dbReference>
<keyword evidence="6 7" id="KW-0472">Membrane</keyword>
<dbReference type="GO" id="GO:0005886">
    <property type="term" value="C:plasma membrane"/>
    <property type="evidence" value="ECO:0007669"/>
    <property type="project" value="UniProtKB-SubCell"/>
</dbReference>